<reference evidence="2" key="1">
    <citation type="journal article" date="2019" name="Int. J. Syst. Evol. Microbiol.">
        <title>The Global Catalogue of Microorganisms (GCM) 10K type strain sequencing project: providing services to taxonomists for standard genome sequencing and annotation.</title>
        <authorList>
            <consortium name="The Broad Institute Genomics Platform"/>
            <consortium name="The Broad Institute Genome Sequencing Center for Infectious Disease"/>
            <person name="Wu L."/>
            <person name="Ma J."/>
        </authorList>
    </citation>
    <scope>NUCLEOTIDE SEQUENCE [LARGE SCALE GENOMIC DNA]</scope>
    <source>
        <strain evidence="2">JCM 17017</strain>
    </source>
</reference>
<protein>
    <recommendedName>
        <fullName evidence="3">Polyketide cyclase / dehydrase and lipid transport</fullName>
    </recommendedName>
</protein>
<dbReference type="EMBL" id="BAABCM010000020">
    <property type="protein sequence ID" value="GAA3851704.1"/>
    <property type="molecule type" value="Genomic_DNA"/>
</dbReference>
<dbReference type="SUPFAM" id="SSF55961">
    <property type="entry name" value="Bet v1-like"/>
    <property type="match status" value="1"/>
</dbReference>
<evidence type="ECO:0000313" key="1">
    <source>
        <dbReference type="EMBL" id="GAA3851704.1"/>
    </source>
</evidence>
<proteinExistence type="predicted"/>
<comment type="caution">
    <text evidence="1">The sequence shown here is derived from an EMBL/GenBank/DDBJ whole genome shotgun (WGS) entry which is preliminary data.</text>
</comment>
<organism evidence="1 2">
    <name type="scientific">Amycolatopsis tucumanensis</name>
    <dbReference type="NCBI Taxonomy" id="401106"/>
    <lineage>
        <taxon>Bacteria</taxon>
        <taxon>Bacillati</taxon>
        <taxon>Actinomycetota</taxon>
        <taxon>Actinomycetes</taxon>
        <taxon>Pseudonocardiales</taxon>
        <taxon>Pseudonocardiaceae</taxon>
        <taxon>Amycolatopsis</taxon>
    </lineage>
</organism>
<dbReference type="CDD" id="cd07821">
    <property type="entry name" value="PYR_PYL_RCAR_like"/>
    <property type="match status" value="1"/>
</dbReference>
<evidence type="ECO:0000313" key="2">
    <source>
        <dbReference type="Proteomes" id="UP001501624"/>
    </source>
</evidence>
<dbReference type="InterPro" id="IPR023393">
    <property type="entry name" value="START-like_dom_sf"/>
</dbReference>
<dbReference type="RefSeq" id="WP_237337633.1">
    <property type="nucleotide sequence ID" value="NZ_BAABCM010000020.1"/>
</dbReference>
<dbReference type="Gene3D" id="3.30.530.20">
    <property type="match status" value="1"/>
</dbReference>
<dbReference type="Proteomes" id="UP001501624">
    <property type="component" value="Unassembled WGS sequence"/>
</dbReference>
<keyword evidence="2" id="KW-1185">Reference proteome</keyword>
<sequence length="135" mass="14621">MASIRTETLIDTPLAVVWAALRDWGALHERLAPGFVTDTRLDGTDRIVTFFDGTVVREVLVDLDDDAHRLVWSVVGGPYSHHNGVSQVFADGPGRTRFVWVADLLPGTLAARTGALMEQGTAVIKETLEAQALPA</sequence>
<dbReference type="InterPro" id="IPR019587">
    <property type="entry name" value="Polyketide_cyclase/dehydratase"/>
</dbReference>
<gene>
    <name evidence="1" type="ORF">GCM10022380_82060</name>
</gene>
<dbReference type="Pfam" id="PF10604">
    <property type="entry name" value="Polyketide_cyc2"/>
    <property type="match status" value="1"/>
</dbReference>
<evidence type="ECO:0008006" key="3">
    <source>
        <dbReference type="Google" id="ProtNLM"/>
    </source>
</evidence>
<accession>A0ABP7JQQ5</accession>
<name>A0ABP7JQQ5_9PSEU</name>